<dbReference type="CDD" id="cd07937">
    <property type="entry name" value="DRE_TIM_PC_TC_5S"/>
    <property type="match status" value="1"/>
</dbReference>
<keyword evidence="3" id="KW-1185">Reference proteome</keyword>
<evidence type="ECO:0000259" key="1">
    <source>
        <dbReference type="PROSITE" id="PS50991"/>
    </source>
</evidence>
<dbReference type="PROSITE" id="PS50991">
    <property type="entry name" value="PYR_CT"/>
    <property type="match status" value="1"/>
</dbReference>
<dbReference type="EMBL" id="BTSY01000001">
    <property type="protein sequence ID" value="GMT10463.1"/>
    <property type="molecule type" value="Genomic_DNA"/>
</dbReference>
<dbReference type="PANTHER" id="PTHR43778">
    <property type="entry name" value="PYRUVATE CARBOXYLASE"/>
    <property type="match status" value="1"/>
</dbReference>
<organism evidence="2 3">
    <name type="scientific">Pristionchus fissidentatus</name>
    <dbReference type="NCBI Taxonomy" id="1538716"/>
    <lineage>
        <taxon>Eukaryota</taxon>
        <taxon>Metazoa</taxon>
        <taxon>Ecdysozoa</taxon>
        <taxon>Nematoda</taxon>
        <taxon>Chromadorea</taxon>
        <taxon>Rhabditida</taxon>
        <taxon>Rhabditina</taxon>
        <taxon>Diplogasteromorpha</taxon>
        <taxon>Diplogasteroidea</taxon>
        <taxon>Neodiplogasteridae</taxon>
        <taxon>Pristionchus</taxon>
    </lineage>
</organism>
<dbReference type="Gene3D" id="3.20.20.70">
    <property type="entry name" value="Aldolase class I"/>
    <property type="match status" value="1"/>
</dbReference>
<dbReference type="AlphaFoldDB" id="A0AAV5UW62"/>
<dbReference type="GO" id="GO:0005737">
    <property type="term" value="C:cytoplasm"/>
    <property type="evidence" value="ECO:0007669"/>
    <property type="project" value="TreeGrafter"/>
</dbReference>
<dbReference type="InterPro" id="IPR000891">
    <property type="entry name" value="PYR_CT"/>
</dbReference>
<feature type="non-terminal residue" evidence="2">
    <location>
        <position position="303"/>
    </location>
</feature>
<dbReference type="GO" id="GO:0004736">
    <property type="term" value="F:pyruvate carboxylase activity"/>
    <property type="evidence" value="ECO:0007669"/>
    <property type="project" value="TreeGrafter"/>
</dbReference>
<protein>
    <recommendedName>
        <fullName evidence="1">Pyruvate carboxyltransferase domain-containing protein</fullName>
    </recommendedName>
</protein>
<feature type="non-terminal residue" evidence="2">
    <location>
        <position position="1"/>
    </location>
</feature>
<dbReference type="PANTHER" id="PTHR43778:SF2">
    <property type="entry name" value="PYRUVATE CARBOXYLASE, MITOCHONDRIAL"/>
    <property type="match status" value="1"/>
</dbReference>
<proteinExistence type="predicted"/>
<reference evidence="2" key="1">
    <citation type="submission" date="2023-10" db="EMBL/GenBank/DDBJ databases">
        <title>Genome assembly of Pristionchus species.</title>
        <authorList>
            <person name="Yoshida K."/>
            <person name="Sommer R.J."/>
        </authorList>
    </citation>
    <scope>NUCLEOTIDE SEQUENCE</scope>
    <source>
        <strain evidence="2">RS5133</strain>
    </source>
</reference>
<dbReference type="GO" id="GO:0006094">
    <property type="term" value="P:gluconeogenesis"/>
    <property type="evidence" value="ECO:0007669"/>
    <property type="project" value="TreeGrafter"/>
</dbReference>
<evidence type="ECO:0000313" key="2">
    <source>
        <dbReference type="EMBL" id="GMT10463.1"/>
    </source>
</evidence>
<sequence length="303" mass="33739">TLPFLLNIVQPPTFIANSVDTYFIDEHPELFQFQPSQNRAQKLLSYLGVKVNGAQTPLATGLLPVYATPLGPNIKAGEKIPTGVHDVLLKEVPKGFAKAVRENKGHTITNMTFRDVHKSLLSTRIRAYDLAKISSFVVHTFNGLFSLDNWGDATFDVAMRFLHECPWKRLEILKMQIPNISFQMVLRGANRVGFSNSPDNVVYKFCDLAVKSGMDVFRVFDCLNYVPNFIFRIEAAAEVGGVVEAAISYTGDVPDPTKTKYNLPYFFNLTDQLTKDGADFLCTEDMAGVLKPDAPKILIGALR</sequence>
<accession>A0AAV5UW62</accession>
<dbReference type="Proteomes" id="UP001432322">
    <property type="component" value="Unassembled WGS sequence"/>
</dbReference>
<dbReference type="SUPFAM" id="SSF51569">
    <property type="entry name" value="Aldolase"/>
    <property type="match status" value="1"/>
</dbReference>
<comment type="caution">
    <text evidence="2">The sequence shown here is derived from an EMBL/GenBank/DDBJ whole genome shotgun (WGS) entry which is preliminary data.</text>
</comment>
<evidence type="ECO:0000313" key="3">
    <source>
        <dbReference type="Proteomes" id="UP001432322"/>
    </source>
</evidence>
<dbReference type="InterPro" id="IPR055268">
    <property type="entry name" value="PCB-like"/>
</dbReference>
<dbReference type="InterPro" id="IPR013785">
    <property type="entry name" value="Aldolase_TIM"/>
</dbReference>
<gene>
    <name evidence="2" type="ORF">PFISCL1PPCAC_1760</name>
</gene>
<feature type="domain" description="Pyruvate carboxyltransferase" evidence="1">
    <location>
        <begin position="106"/>
        <end position="303"/>
    </location>
</feature>
<name>A0AAV5UW62_9BILA</name>